<evidence type="ECO:0000313" key="1">
    <source>
        <dbReference type="EMBL" id="TEB30306.1"/>
    </source>
</evidence>
<gene>
    <name evidence="1" type="ORF">FA13DRAFT_1792320</name>
</gene>
<dbReference type="SUPFAM" id="SSF109998">
    <property type="entry name" value="Triger factor/SurA peptide-binding domain-like"/>
    <property type="match status" value="1"/>
</dbReference>
<evidence type="ECO:0000313" key="2">
    <source>
        <dbReference type="Proteomes" id="UP000298030"/>
    </source>
</evidence>
<accession>A0A4Y7T7Z7</accession>
<proteinExistence type="predicted"/>
<name>A0A4Y7T7Z7_COPMI</name>
<dbReference type="AlphaFoldDB" id="A0A4Y7T7Z7"/>
<comment type="caution">
    <text evidence="1">The sequence shown here is derived from an EMBL/GenBank/DDBJ whole genome shotgun (WGS) entry which is preliminary data.</text>
</comment>
<dbReference type="InterPro" id="IPR027304">
    <property type="entry name" value="Trigger_fact/SurA_dom_sf"/>
</dbReference>
<reference evidence="1 2" key="1">
    <citation type="journal article" date="2019" name="Nat. Ecol. Evol.">
        <title>Megaphylogeny resolves global patterns of mushroom evolution.</title>
        <authorList>
            <person name="Varga T."/>
            <person name="Krizsan K."/>
            <person name="Foldi C."/>
            <person name="Dima B."/>
            <person name="Sanchez-Garcia M."/>
            <person name="Sanchez-Ramirez S."/>
            <person name="Szollosi G.J."/>
            <person name="Szarkandi J.G."/>
            <person name="Papp V."/>
            <person name="Albert L."/>
            <person name="Andreopoulos W."/>
            <person name="Angelini C."/>
            <person name="Antonin V."/>
            <person name="Barry K.W."/>
            <person name="Bougher N.L."/>
            <person name="Buchanan P."/>
            <person name="Buyck B."/>
            <person name="Bense V."/>
            <person name="Catcheside P."/>
            <person name="Chovatia M."/>
            <person name="Cooper J."/>
            <person name="Damon W."/>
            <person name="Desjardin D."/>
            <person name="Finy P."/>
            <person name="Geml J."/>
            <person name="Haridas S."/>
            <person name="Hughes K."/>
            <person name="Justo A."/>
            <person name="Karasinski D."/>
            <person name="Kautmanova I."/>
            <person name="Kiss B."/>
            <person name="Kocsube S."/>
            <person name="Kotiranta H."/>
            <person name="LaButti K.M."/>
            <person name="Lechner B.E."/>
            <person name="Liimatainen K."/>
            <person name="Lipzen A."/>
            <person name="Lukacs Z."/>
            <person name="Mihaltcheva S."/>
            <person name="Morgado L.N."/>
            <person name="Niskanen T."/>
            <person name="Noordeloos M.E."/>
            <person name="Ohm R.A."/>
            <person name="Ortiz-Santana B."/>
            <person name="Ovrebo C."/>
            <person name="Racz N."/>
            <person name="Riley R."/>
            <person name="Savchenko A."/>
            <person name="Shiryaev A."/>
            <person name="Soop K."/>
            <person name="Spirin V."/>
            <person name="Szebenyi C."/>
            <person name="Tomsovsky M."/>
            <person name="Tulloss R.E."/>
            <person name="Uehling J."/>
            <person name="Grigoriev I.V."/>
            <person name="Vagvolgyi C."/>
            <person name="Papp T."/>
            <person name="Martin F.M."/>
            <person name="Miettinen O."/>
            <person name="Hibbett D.S."/>
            <person name="Nagy L.G."/>
        </authorList>
    </citation>
    <scope>NUCLEOTIDE SEQUENCE [LARGE SCALE GENOMIC DNA]</scope>
    <source>
        <strain evidence="1 2">FP101781</strain>
    </source>
</reference>
<organism evidence="1 2">
    <name type="scientific">Coprinellus micaceus</name>
    <name type="common">Glistening ink-cap mushroom</name>
    <name type="synonym">Coprinus micaceus</name>
    <dbReference type="NCBI Taxonomy" id="71717"/>
    <lineage>
        <taxon>Eukaryota</taxon>
        <taxon>Fungi</taxon>
        <taxon>Dikarya</taxon>
        <taxon>Basidiomycota</taxon>
        <taxon>Agaricomycotina</taxon>
        <taxon>Agaricomycetes</taxon>
        <taxon>Agaricomycetidae</taxon>
        <taxon>Agaricales</taxon>
        <taxon>Agaricineae</taxon>
        <taxon>Psathyrellaceae</taxon>
        <taxon>Coprinellus</taxon>
    </lineage>
</organism>
<sequence>MTTRGEGLEEARQIATIVEMRKTVSNLIDNTKQLESQTQTFNEVASKPTSISLQADLDVDAPALEKLHTILRAHNAEHGTNLEQVKKELVQELRRQFEGRIKDKIQQEVRDSLVAQIKVQVDDQIVEHIPVALNQQLEEAKAQLREVKVALQNSEARTRNGMLEATDLTEPLAIVLTPVLNPMKSRLYPVDMCSLLAYDLETVKALVRDYDLVDSDEFEENIRTFLTHIGVHADCIPTVNSVGVPAKLSS</sequence>
<dbReference type="Proteomes" id="UP000298030">
    <property type="component" value="Unassembled WGS sequence"/>
</dbReference>
<keyword evidence="2" id="KW-1185">Reference proteome</keyword>
<dbReference type="OrthoDB" id="3181072at2759"/>
<dbReference type="EMBL" id="QPFP01000023">
    <property type="protein sequence ID" value="TEB30306.1"/>
    <property type="molecule type" value="Genomic_DNA"/>
</dbReference>
<protein>
    <submittedName>
        <fullName evidence="1">Uncharacterized protein</fullName>
    </submittedName>
</protein>